<dbReference type="PROSITE" id="PS50005">
    <property type="entry name" value="TPR"/>
    <property type="match status" value="1"/>
</dbReference>
<comment type="similarity">
    <text evidence="1">Belongs to the sigma-70 factor family. ECF subfamily.</text>
</comment>
<keyword evidence="5" id="KW-0802">TPR repeat</keyword>
<feature type="domain" description="RNA polymerase sigma factor 70 region 4 type 2" evidence="7">
    <location>
        <begin position="107"/>
        <end position="157"/>
    </location>
</feature>
<feature type="domain" description="RNA polymerase sigma-70 region 2" evidence="6">
    <location>
        <begin position="19"/>
        <end position="74"/>
    </location>
</feature>
<gene>
    <name evidence="9" type="ORF">EAS64_12740</name>
</gene>
<keyword evidence="10" id="KW-1185">Reference proteome</keyword>
<keyword evidence="3" id="KW-0731">Sigma factor</keyword>
<dbReference type="Pfam" id="PF08281">
    <property type="entry name" value="Sigma70_r4_2"/>
    <property type="match status" value="1"/>
</dbReference>
<dbReference type="InterPro" id="IPR007627">
    <property type="entry name" value="RNA_pol_sigma70_r2"/>
</dbReference>
<dbReference type="Pfam" id="PF20239">
    <property type="entry name" value="DUF6596"/>
    <property type="match status" value="1"/>
</dbReference>
<evidence type="ECO:0000313" key="9">
    <source>
        <dbReference type="EMBL" id="TVZ05413.1"/>
    </source>
</evidence>
<dbReference type="InterPro" id="IPR046531">
    <property type="entry name" value="DUF6596"/>
</dbReference>
<dbReference type="Gene3D" id="1.10.10.10">
    <property type="entry name" value="Winged helix-like DNA-binding domain superfamily/Winged helix DNA-binding domain"/>
    <property type="match status" value="1"/>
</dbReference>
<dbReference type="Gene3D" id="1.10.1740.10">
    <property type="match status" value="1"/>
</dbReference>
<evidence type="ECO:0000313" key="10">
    <source>
        <dbReference type="Proteomes" id="UP000460272"/>
    </source>
</evidence>
<evidence type="ECO:0000256" key="5">
    <source>
        <dbReference type="PROSITE-ProRule" id="PRU00339"/>
    </source>
</evidence>
<dbReference type="PANTHER" id="PTHR47756:SF2">
    <property type="entry name" value="BLL6612 PROTEIN"/>
    <property type="match status" value="1"/>
</dbReference>
<accession>A0A6P2C7A9</accession>
<dbReference type="InterPro" id="IPR013324">
    <property type="entry name" value="RNA_pol_sigma_r3/r4-like"/>
</dbReference>
<dbReference type="InterPro" id="IPR019734">
    <property type="entry name" value="TPR_rpt"/>
</dbReference>
<dbReference type="SUPFAM" id="SSF88659">
    <property type="entry name" value="Sigma3 and sigma4 domains of RNA polymerase sigma factors"/>
    <property type="match status" value="1"/>
</dbReference>
<dbReference type="AlphaFoldDB" id="A0A6P2C7A9"/>
<evidence type="ECO:0000256" key="2">
    <source>
        <dbReference type="ARBA" id="ARBA00023015"/>
    </source>
</evidence>
<feature type="domain" description="DUF6596" evidence="8">
    <location>
        <begin position="175"/>
        <end position="275"/>
    </location>
</feature>
<dbReference type="GO" id="GO:0016987">
    <property type="term" value="F:sigma factor activity"/>
    <property type="evidence" value="ECO:0007669"/>
    <property type="project" value="UniProtKB-KW"/>
</dbReference>
<dbReference type="EMBL" id="RPFW01000002">
    <property type="protein sequence ID" value="TVZ05413.1"/>
    <property type="molecule type" value="Genomic_DNA"/>
</dbReference>
<keyword evidence="4" id="KW-0804">Transcription</keyword>
<sequence>MSGDIERALRTAWWPAAAAVARLAGDLSLAEDCAQEACAAAVEQWPREGWPANPGGWVVTVARRRALDHLRRESTRPGKEREAVQEQVAAEQDGSAVAGDDQLALLFACCHPALDPAARVTLTLRVVCGLPVAAIARVLLLPEPAIAQRIVRAKRKIRDAGIRLRVPGPGDRPARLASVLRAVYLTFTEGHSPQGTGAVVRDDLSEEALRLARSLHRLLPGEPEVTGLLALILLTSARSAARADQDGALVLLADQDRSRWDQGRLDEGRILIETALAQRRPGPYQLQAAIAACHADAARSSDTDWRQIAALYGELLRFDPSPVIEANRAVAVAYAEGPAAGLAILDTLAASSRLARWQQLHIARAAMLARCGRREDAVAAYRDALALEPADAVRQHITSQITALAAAPALTEET</sequence>
<dbReference type="GO" id="GO:0006352">
    <property type="term" value="P:DNA-templated transcription initiation"/>
    <property type="evidence" value="ECO:0007669"/>
    <property type="project" value="InterPro"/>
</dbReference>
<dbReference type="Pfam" id="PF04542">
    <property type="entry name" value="Sigma70_r2"/>
    <property type="match status" value="1"/>
</dbReference>
<feature type="repeat" description="TPR" evidence="5">
    <location>
        <begin position="358"/>
        <end position="391"/>
    </location>
</feature>
<dbReference type="SUPFAM" id="SSF88946">
    <property type="entry name" value="Sigma2 domain of RNA polymerase sigma factors"/>
    <property type="match status" value="1"/>
</dbReference>
<evidence type="ECO:0000259" key="8">
    <source>
        <dbReference type="Pfam" id="PF20239"/>
    </source>
</evidence>
<dbReference type="InterPro" id="IPR013325">
    <property type="entry name" value="RNA_pol_sigma_r2"/>
</dbReference>
<dbReference type="InterPro" id="IPR014284">
    <property type="entry name" value="RNA_pol_sigma-70_dom"/>
</dbReference>
<reference evidence="9 10" key="1">
    <citation type="submission" date="2018-11" db="EMBL/GenBank/DDBJ databases">
        <title>Trebonia kvetii gen.nov., sp.nov., a novel acidophilic actinobacterium, and proposal of the new actinobacterial family Treboniaceae fam. nov.</title>
        <authorList>
            <person name="Rapoport D."/>
            <person name="Sagova-Mareckova M."/>
            <person name="Sedlacek I."/>
            <person name="Provaznik J."/>
            <person name="Kralova S."/>
            <person name="Pavlinic D."/>
            <person name="Benes V."/>
            <person name="Kopecky J."/>
        </authorList>
    </citation>
    <scope>NUCLEOTIDE SEQUENCE [LARGE SCALE GENOMIC DNA]</scope>
    <source>
        <strain evidence="9 10">15Tr583</strain>
    </source>
</reference>
<dbReference type="PANTHER" id="PTHR47756">
    <property type="entry name" value="BLL6612 PROTEIN-RELATED"/>
    <property type="match status" value="1"/>
</dbReference>
<evidence type="ECO:0000256" key="1">
    <source>
        <dbReference type="ARBA" id="ARBA00010641"/>
    </source>
</evidence>
<proteinExistence type="inferred from homology"/>
<dbReference type="OrthoDB" id="9814944at2"/>
<organism evidence="9 10">
    <name type="scientific">Trebonia kvetii</name>
    <dbReference type="NCBI Taxonomy" id="2480626"/>
    <lineage>
        <taxon>Bacteria</taxon>
        <taxon>Bacillati</taxon>
        <taxon>Actinomycetota</taxon>
        <taxon>Actinomycetes</taxon>
        <taxon>Streptosporangiales</taxon>
        <taxon>Treboniaceae</taxon>
        <taxon>Trebonia</taxon>
    </lineage>
</organism>
<keyword evidence="2" id="KW-0805">Transcription regulation</keyword>
<name>A0A6P2C7A9_9ACTN</name>
<dbReference type="Proteomes" id="UP000460272">
    <property type="component" value="Unassembled WGS sequence"/>
</dbReference>
<dbReference type="InterPro" id="IPR011990">
    <property type="entry name" value="TPR-like_helical_dom_sf"/>
</dbReference>
<comment type="caution">
    <text evidence="9">The sequence shown here is derived from an EMBL/GenBank/DDBJ whole genome shotgun (WGS) entry which is preliminary data.</text>
</comment>
<evidence type="ECO:0000256" key="3">
    <source>
        <dbReference type="ARBA" id="ARBA00023082"/>
    </source>
</evidence>
<dbReference type="SUPFAM" id="SSF48452">
    <property type="entry name" value="TPR-like"/>
    <property type="match status" value="1"/>
</dbReference>
<dbReference type="InterPro" id="IPR036388">
    <property type="entry name" value="WH-like_DNA-bd_sf"/>
</dbReference>
<evidence type="ECO:0000259" key="6">
    <source>
        <dbReference type="Pfam" id="PF04542"/>
    </source>
</evidence>
<protein>
    <submittedName>
        <fullName evidence="9">Sigma-70 family RNA polymerase sigma factor</fullName>
    </submittedName>
</protein>
<evidence type="ECO:0000256" key="4">
    <source>
        <dbReference type="ARBA" id="ARBA00023163"/>
    </source>
</evidence>
<dbReference type="InterPro" id="IPR013249">
    <property type="entry name" value="RNA_pol_sigma70_r4_t2"/>
</dbReference>
<evidence type="ECO:0000259" key="7">
    <source>
        <dbReference type="Pfam" id="PF08281"/>
    </source>
</evidence>
<dbReference type="GO" id="GO:0003677">
    <property type="term" value="F:DNA binding"/>
    <property type="evidence" value="ECO:0007669"/>
    <property type="project" value="InterPro"/>
</dbReference>
<dbReference type="NCBIfam" id="TIGR02937">
    <property type="entry name" value="sigma70-ECF"/>
    <property type="match status" value="1"/>
</dbReference>